<dbReference type="PRINTS" id="PR00182">
    <property type="entry name" value="ECOLNEIPORIN"/>
</dbReference>
<accession>A0A7Z7B4E7</accession>
<comment type="subunit">
    <text evidence="2">Homotrimer.</text>
</comment>
<evidence type="ECO:0000259" key="11">
    <source>
        <dbReference type="Pfam" id="PF13609"/>
    </source>
</evidence>
<keyword evidence="9" id="KW-0472">Membrane</keyword>
<evidence type="ECO:0000256" key="9">
    <source>
        <dbReference type="ARBA" id="ARBA00023136"/>
    </source>
</evidence>
<dbReference type="PANTHER" id="PTHR34501:SF9">
    <property type="entry name" value="MAJOR OUTER MEMBRANE PROTEIN P.IA"/>
    <property type="match status" value="1"/>
</dbReference>
<keyword evidence="7" id="KW-0406">Ion transport</keyword>
<dbReference type="RefSeq" id="WP_091776306.1">
    <property type="nucleotide sequence ID" value="NZ_FNDI01000003.1"/>
</dbReference>
<dbReference type="GO" id="GO:0009279">
    <property type="term" value="C:cell outer membrane"/>
    <property type="evidence" value="ECO:0007669"/>
    <property type="project" value="UniProtKB-SubCell"/>
</dbReference>
<evidence type="ECO:0000313" key="13">
    <source>
        <dbReference type="Proteomes" id="UP000198900"/>
    </source>
</evidence>
<comment type="subcellular location">
    <subcellularLocation>
        <location evidence="1">Cell outer membrane</location>
        <topology evidence="1">Multi-pass membrane protein</topology>
    </subcellularLocation>
</comment>
<keyword evidence="10" id="KW-0998">Cell outer membrane</keyword>
<keyword evidence="4" id="KW-1134">Transmembrane beta strand</keyword>
<dbReference type="InterPro" id="IPR023614">
    <property type="entry name" value="Porin_dom_sf"/>
</dbReference>
<dbReference type="EMBL" id="FNDI01000003">
    <property type="protein sequence ID" value="SDH24504.1"/>
    <property type="molecule type" value="Genomic_DNA"/>
</dbReference>
<dbReference type="Pfam" id="PF13609">
    <property type="entry name" value="Porin_4"/>
    <property type="match status" value="1"/>
</dbReference>
<dbReference type="InterPro" id="IPR050298">
    <property type="entry name" value="Gram-neg_bact_OMP"/>
</dbReference>
<evidence type="ECO:0000256" key="1">
    <source>
        <dbReference type="ARBA" id="ARBA00004571"/>
    </source>
</evidence>
<protein>
    <submittedName>
        <fullName evidence="12">Outer membrane protein (Porin)</fullName>
    </submittedName>
</protein>
<organism evidence="12 13">
    <name type="scientific">Paraburkholderia steynii</name>
    <dbReference type="NCBI Taxonomy" id="1245441"/>
    <lineage>
        <taxon>Bacteria</taxon>
        <taxon>Pseudomonadati</taxon>
        <taxon>Pseudomonadota</taxon>
        <taxon>Betaproteobacteria</taxon>
        <taxon>Burkholderiales</taxon>
        <taxon>Burkholderiaceae</taxon>
        <taxon>Paraburkholderia</taxon>
    </lineage>
</organism>
<dbReference type="PRINTS" id="PR00184">
    <property type="entry name" value="NEISSPPORIN"/>
</dbReference>
<keyword evidence="5" id="KW-0812">Transmembrane</keyword>
<dbReference type="Proteomes" id="UP000198900">
    <property type="component" value="Unassembled WGS sequence"/>
</dbReference>
<dbReference type="CDD" id="cd00342">
    <property type="entry name" value="gram_neg_porins"/>
    <property type="match status" value="1"/>
</dbReference>
<evidence type="ECO:0000256" key="6">
    <source>
        <dbReference type="ARBA" id="ARBA00022729"/>
    </source>
</evidence>
<name>A0A7Z7B4E7_9BURK</name>
<evidence type="ECO:0000256" key="5">
    <source>
        <dbReference type="ARBA" id="ARBA00022692"/>
    </source>
</evidence>
<gene>
    <name evidence="12" type="ORF">SAMN04487926_10346</name>
</gene>
<dbReference type="InterPro" id="IPR001702">
    <property type="entry name" value="Porin_Gram-ve"/>
</dbReference>
<evidence type="ECO:0000256" key="8">
    <source>
        <dbReference type="ARBA" id="ARBA00023114"/>
    </source>
</evidence>
<evidence type="ECO:0000256" key="4">
    <source>
        <dbReference type="ARBA" id="ARBA00022452"/>
    </source>
</evidence>
<keyword evidence="3" id="KW-0813">Transport</keyword>
<proteinExistence type="predicted"/>
<keyword evidence="6" id="KW-0732">Signal</keyword>
<evidence type="ECO:0000256" key="7">
    <source>
        <dbReference type="ARBA" id="ARBA00023065"/>
    </source>
</evidence>
<evidence type="ECO:0000313" key="12">
    <source>
        <dbReference type="EMBL" id="SDH24504.1"/>
    </source>
</evidence>
<evidence type="ECO:0000256" key="10">
    <source>
        <dbReference type="ARBA" id="ARBA00023237"/>
    </source>
</evidence>
<dbReference type="InterPro" id="IPR002299">
    <property type="entry name" value="Porin_Neis"/>
</dbReference>
<dbReference type="PANTHER" id="PTHR34501">
    <property type="entry name" value="PROTEIN YDDL-RELATED"/>
    <property type="match status" value="1"/>
</dbReference>
<feature type="domain" description="Porin" evidence="11">
    <location>
        <begin position="15"/>
        <end position="351"/>
    </location>
</feature>
<evidence type="ECO:0000256" key="3">
    <source>
        <dbReference type="ARBA" id="ARBA00022448"/>
    </source>
</evidence>
<keyword evidence="13" id="KW-1185">Reference proteome</keyword>
<dbReference type="Gene3D" id="2.40.160.10">
    <property type="entry name" value="Porin"/>
    <property type="match status" value="1"/>
</dbReference>
<dbReference type="GO" id="GO:0034220">
    <property type="term" value="P:monoatomic ion transmembrane transport"/>
    <property type="evidence" value="ECO:0007669"/>
    <property type="project" value="InterPro"/>
</dbReference>
<dbReference type="InterPro" id="IPR033900">
    <property type="entry name" value="Gram_neg_porin_domain"/>
</dbReference>
<dbReference type="SUPFAM" id="SSF56935">
    <property type="entry name" value="Porins"/>
    <property type="match status" value="1"/>
</dbReference>
<dbReference type="GO" id="GO:0046930">
    <property type="term" value="C:pore complex"/>
    <property type="evidence" value="ECO:0007669"/>
    <property type="project" value="UniProtKB-KW"/>
</dbReference>
<dbReference type="GO" id="GO:0015288">
    <property type="term" value="F:porin activity"/>
    <property type="evidence" value="ECO:0007669"/>
    <property type="project" value="UniProtKB-KW"/>
</dbReference>
<dbReference type="AlphaFoldDB" id="A0A7Z7B4E7"/>
<keyword evidence="8" id="KW-0626">Porin</keyword>
<reference evidence="12" key="1">
    <citation type="submission" date="2016-10" db="EMBL/GenBank/DDBJ databases">
        <authorList>
            <person name="Varghese N."/>
            <person name="Submissions S."/>
        </authorList>
    </citation>
    <scope>NUCLEOTIDE SEQUENCE [LARGE SCALE GENOMIC DNA]</scope>
    <source>
        <strain evidence="12">YR281</strain>
    </source>
</reference>
<comment type="caution">
    <text evidence="12">The sequence shown here is derived from an EMBL/GenBank/DDBJ whole genome shotgun (WGS) entry which is preliminary data.</text>
</comment>
<sequence>MKKTLITGGVFGLLSLGVHAQSSVTLYGLLDVGMVFVNNSVSNGQGHQLYSLISGNIQASRWGLRGSEDLGGGMKAIFVLENGFSVVNGKLGQGGDEFGRQAYVGLSTTRFGAITLGRQYDSVVDFTNVLTAATQWATIYFAHPGDLDNMLNSNRVNNAVKYTSISYGGFKFGGLYSLGGVAGQFNRNQIWSVGAGYNVGPLQLGAGYFNVKDPNFSFFGNNATSSATGSNMSGSPVYSGYASAKTQEVFAAGAAYTIGSAAVGMTYSNTQFKDIGAIAGLPANGAGGAAKFNNVEVNFRYQVTPALLVGAGYDYTKGYGVNHAKYHQAGLGADYFLSKRTDVYITGVYQHASGIDSTNKPAVASITTLSPSSTSNQIVAVVGIRHKF</sequence>
<evidence type="ECO:0000256" key="2">
    <source>
        <dbReference type="ARBA" id="ARBA00011233"/>
    </source>
</evidence>